<dbReference type="CDD" id="cd00037">
    <property type="entry name" value="CLECT"/>
    <property type="match status" value="1"/>
</dbReference>
<evidence type="ECO:0000313" key="3">
    <source>
        <dbReference type="EnsemblMetazoa" id="XP_016978049.2"/>
    </source>
</evidence>
<reference evidence="4" key="1">
    <citation type="journal article" date="2021" name="Elife">
        <title>Highly contiguous assemblies of 101 drosophilid genomes.</title>
        <authorList>
            <person name="Kim B.Y."/>
            <person name="Wang J.R."/>
            <person name="Miller D.E."/>
            <person name="Barmina O."/>
            <person name="Delaney E."/>
            <person name="Thompson A."/>
            <person name="Comeault A.A."/>
            <person name="Peede D."/>
            <person name="D'Agostino E.R."/>
            <person name="Pelaez J."/>
            <person name="Aguilar J.M."/>
            <person name="Haji D."/>
            <person name="Matsunaga T."/>
            <person name="Armstrong E.E."/>
            <person name="Zych M."/>
            <person name="Ogawa Y."/>
            <person name="Stamenkovic-Radak M."/>
            <person name="Jelic M."/>
            <person name="Veselinovic M.S."/>
            <person name="Tanaskovic M."/>
            <person name="Eric P."/>
            <person name="Gao J.J."/>
            <person name="Katoh T.K."/>
            <person name="Toda M.J."/>
            <person name="Watabe H."/>
            <person name="Watada M."/>
            <person name="Davis J.S."/>
            <person name="Moyle L.C."/>
            <person name="Manoli G."/>
            <person name="Bertolini E."/>
            <person name="Kostal V."/>
            <person name="Hawley R.S."/>
            <person name="Takahashi A."/>
            <person name="Jones C.D."/>
            <person name="Price D.K."/>
            <person name="Whiteman N."/>
            <person name="Kopp A."/>
            <person name="Matute D.R."/>
            <person name="Petrov D.A."/>
        </authorList>
    </citation>
    <scope>NUCLEOTIDE SEQUENCE [LARGE SCALE GENOMIC DNA]</scope>
</reference>
<reference evidence="3" key="2">
    <citation type="submission" date="2025-05" db="UniProtKB">
        <authorList>
            <consortium name="EnsemblMetazoa"/>
        </authorList>
    </citation>
    <scope>IDENTIFICATION</scope>
</reference>
<evidence type="ECO:0000259" key="2">
    <source>
        <dbReference type="PROSITE" id="PS50041"/>
    </source>
</evidence>
<proteinExistence type="predicted"/>
<keyword evidence="4" id="KW-1185">Reference proteome</keyword>
<dbReference type="InterPro" id="IPR016186">
    <property type="entry name" value="C-type_lectin-like/link_sf"/>
</dbReference>
<dbReference type="SMART" id="SM00034">
    <property type="entry name" value="CLECT"/>
    <property type="match status" value="1"/>
</dbReference>
<dbReference type="GeneID" id="108043754"/>
<evidence type="ECO:0000313" key="4">
    <source>
        <dbReference type="Proteomes" id="UP001652680"/>
    </source>
</evidence>
<feature type="domain" description="C-type lectin" evidence="2">
    <location>
        <begin position="115"/>
        <end position="233"/>
    </location>
</feature>
<feature type="signal peptide" evidence="1">
    <location>
        <begin position="1"/>
        <end position="17"/>
    </location>
</feature>
<protein>
    <recommendedName>
        <fullName evidence="2">C-type lectin domain-containing protein</fullName>
    </recommendedName>
</protein>
<dbReference type="Pfam" id="PF00059">
    <property type="entry name" value="Lectin_C"/>
    <property type="match status" value="1"/>
</dbReference>
<accession>A0ABM5HCA5</accession>
<dbReference type="InterPro" id="IPR050111">
    <property type="entry name" value="C-type_lectin/snaclec_domain"/>
</dbReference>
<organism evidence="3 4">
    <name type="scientific">Drosophila rhopaloa</name>
    <name type="common">Fruit fly</name>
    <dbReference type="NCBI Taxonomy" id="1041015"/>
    <lineage>
        <taxon>Eukaryota</taxon>
        <taxon>Metazoa</taxon>
        <taxon>Ecdysozoa</taxon>
        <taxon>Arthropoda</taxon>
        <taxon>Hexapoda</taxon>
        <taxon>Insecta</taxon>
        <taxon>Pterygota</taxon>
        <taxon>Neoptera</taxon>
        <taxon>Endopterygota</taxon>
        <taxon>Diptera</taxon>
        <taxon>Brachycera</taxon>
        <taxon>Muscomorpha</taxon>
        <taxon>Ephydroidea</taxon>
        <taxon>Drosophilidae</taxon>
        <taxon>Drosophila</taxon>
        <taxon>Sophophora</taxon>
    </lineage>
</organism>
<dbReference type="Proteomes" id="UP001652680">
    <property type="component" value="Unassembled WGS sequence"/>
</dbReference>
<dbReference type="RefSeq" id="XP_016978049.2">
    <property type="nucleotide sequence ID" value="XM_017122560.2"/>
</dbReference>
<dbReference type="PANTHER" id="PTHR22803">
    <property type="entry name" value="MANNOSE, PHOSPHOLIPASE, LECTIN RECEPTOR RELATED"/>
    <property type="match status" value="1"/>
</dbReference>
<keyword evidence="1" id="KW-0732">Signal</keyword>
<dbReference type="PROSITE" id="PS50041">
    <property type="entry name" value="C_TYPE_LECTIN_2"/>
    <property type="match status" value="1"/>
</dbReference>
<dbReference type="InterPro" id="IPR001304">
    <property type="entry name" value="C-type_lectin-like"/>
</dbReference>
<dbReference type="SUPFAM" id="SSF56436">
    <property type="entry name" value="C-type lectin-like"/>
    <property type="match status" value="1"/>
</dbReference>
<dbReference type="EnsemblMetazoa" id="XM_017122560.2">
    <property type="protein sequence ID" value="XP_016978049.2"/>
    <property type="gene ID" value="LOC108043754"/>
</dbReference>
<evidence type="ECO:0000256" key="1">
    <source>
        <dbReference type="SAM" id="SignalP"/>
    </source>
</evidence>
<name>A0ABM5HCA5_DRORH</name>
<dbReference type="InterPro" id="IPR016187">
    <property type="entry name" value="CTDL_fold"/>
</dbReference>
<sequence>MEYTVFLLLLSISFGCSCSISTSFLEDEQLSQCGQYCFSAVQTCLSQLENTLKRVELCEAAGPSDILGRIAQLEEIGRNTQAELLQLKQQMSPTPPGNTLSTEIGEKIKRNFQKLGSKLFYIESTDRKTWHGALQRCYDLGGHLASFQSQEDIDAIDGKLKEYSGYWIDVTDQYKEGAFVSVSTGLNATFFKWGPDEPNNAGDGEHCVELHTFEGAPVMNDILCSHRKFFICESSLI</sequence>
<dbReference type="Gene3D" id="3.10.100.10">
    <property type="entry name" value="Mannose-Binding Protein A, subunit A"/>
    <property type="match status" value="1"/>
</dbReference>
<feature type="chain" id="PRO_5046372181" description="C-type lectin domain-containing protein" evidence="1">
    <location>
        <begin position="18"/>
        <end position="237"/>
    </location>
</feature>